<evidence type="ECO:0000313" key="2">
    <source>
        <dbReference type="EMBL" id="DAE32382.1"/>
    </source>
</evidence>
<reference evidence="2" key="1">
    <citation type="journal article" date="2021" name="Proc. Natl. Acad. Sci. U.S.A.">
        <title>A Catalog of Tens of Thousands of Viruses from Human Metagenomes Reveals Hidden Associations with Chronic Diseases.</title>
        <authorList>
            <person name="Tisza M.J."/>
            <person name="Buck C.B."/>
        </authorList>
    </citation>
    <scope>NUCLEOTIDE SEQUENCE</scope>
    <source>
        <strain evidence="2">CtviY17</strain>
    </source>
</reference>
<evidence type="ECO:0000256" key="1">
    <source>
        <dbReference type="SAM" id="Phobius"/>
    </source>
</evidence>
<name>A0A8S5RLY9_9VIRU</name>
<keyword evidence="1" id="KW-0812">Transmembrane</keyword>
<sequence length="54" mass="6648">MISFHIELFIRNYVFHTSLLYLVVFFGKNFMLTNMFRIVIMILRILLSFQIKQF</sequence>
<feature type="transmembrane region" description="Helical" evidence="1">
    <location>
        <begin position="20"/>
        <end position="47"/>
    </location>
</feature>
<keyword evidence="1" id="KW-1133">Transmembrane helix</keyword>
<accession>A0A8S5RLY9</accession>
<proteinExistence type="predicted"/>
<keyword evidence="1" id="KW-0472">Membrane</keyword>
<protein>
    <submittedName>
        <fullName evidence="2">Uncharacterized protein</fullName>
    </submittedName>
</protein>
<organism evidence="2">
    <name type="scientific">virus sp. ctviY17</name>
    <dbReference type="NCBI Taxonomy" id="2825828"/>
    <lineage>
        <taxon>Viruses</taxon>
    </lineage>
</organism>
<dbReference type="EMBL" id="BK059120">
    <property type="protein sequence ID" value="DAE32382.1"/>
    <property type="molecule type" value="Genomic_DNA"/>
</dbReference>